<sequence>MSTTLPPSDRPLDGPYPFDNDSPHSAGHHLSLEQALDPLTLGHLADAGVTRGAHCLEVGSGAGSVAHALTRLVAPGGTVTATDVKPGRIAPAPGLVVLTHDIVNDPLPEARYDVVVARLVLQHLPERREVLRRLARALVPGGLIQIDEFDTSTEHCLLAPAPDDARLYDRFTAAKADLMRAAGGDPAWGRHVPADLLAAGFTALDIRPHVLLRAPGRPALGLQLHHLTHFAPGLLDAGFTPSELDRLRAVMNDPGFAAVTGVLHSVQARRPA</sequence>
<keyword evidence="4" id="KW-0489">Methyltransferase</keyword>
<evidence type="ECO:0000313" key="4">
    <source>
        <dbReference type="EMBL" id="BAU86103.1"/>
    </source>
</evidence>
<feature type="domain" description="Methyltransferase type 12" evidence="3">
    <location>
        <begin position="56"/>
        <end position="144"/>
    </location>
</feature>
<reference evidence="4 5" key="1">
    <citation type="journal article" date="2016" name="Genome Announc.">
        <title>Complete Genome Sequence of Thiostrepton-Producing Streptomyces laurentii ATCC 31255.</title>
        <authorList>
            <person name="Doi K."/>
            <person name="Fujino Y."/>
            <person name="Nagayoshi Y."/>
            <person name="Ohshima T."/>
            <person name="Ogata S."/>
        </authorList>
    </citation>
    <scope>NUCLEOTIDE SEQUENCE [LARGE SCALE GENOMIC DNA]</scope>
    <source>
        <strain evidence="4 5">ATCC 31255</strain>
    </source>
</reference>
<keyword evidence="5" id="KW-1185">Reference proteome</keyword>
<evidence type="ECO:0000256" key="1">
    <source>
        <dbReference type="ARBA" id="ARBA00022679"/>
    </source>
</evidence>
<dbReference type="GO" id="GO:0017000">
    <property type="term" value="P:antibiotic biosynthetic process"/>
    <property type="evidence" value="ECO:0007669"/>
    <property type="project" value="UniProtKB-ARBA"/>
</dbReference>
<evidence type="ECO:0000256" key="2">
    <source>
        <dbReference type="SAM" id="MobiDB-lite"/>
    </source>
</evidence>
<evidence type="ECO:0000313" key="5">
    <source>
        <dbReference type="Proteomes" id="UP000217676"/>
    </source>
</evidence>
<dbReference type="KEGG" id="slau:SLA_5222"/>
<dbReference type="CDD" id="cd02440">
    <property type="entry name" value="AdoMet_MTases"/>
    <property type="match status" value="1"/>
</dbReference>
<dbReference type="InterPro" id="IPR029063">
    <property type="entry name" value="SAM-dependent_MTases_sf"/>
</dbReference>
<feature type="region of interest" description="Disordered" evidence="2">
    <location>
        <begin position="1"/>
        <end position="27"/>
    </location>
</feature>
<dbReference type="AlphaFoldDB" id="A0A160P5Y5"/>
<protein>
    <submittedName>
        <fullName evidence="4">Methyltransferase</fullName>
    </submittedName>
</protein>
<dbReference type="PANTHER" id="PTHR43861">
    <property type="entry name" value="TRANS-ACONITATE 2-METHYLTRANSFERASE-RELATED"/>
    <property type="match status" value="1"/>
</dbReference>
<dbReference type="Proteomes" id="UP000217676">
    <property type="component" value="Chromosome"/>
</dbReference>
<dbReference type="PANTHER" id="PTHR43861:SF3">
    <property type="entry name" value="PUTATIVE (AFU_ORTHOLOGUE AFUA_2G14390)-RELATED"/>
    <property type="match status" value="1"/>
</dbReference>
<dbReference type="InterPro" id="IPR013217">
    <property type="entry name" value="Methyltransf_12"/>
</dbReference>
<gene>
    <name evidence="4" type="ORF">SLA_5222</name>
</gene>
<proteinExistence type="predicted"/>
<dbReference type="EMBL" id="AP017424">
    <property type="protein sequence ID" value="BAU86103.1"/>
    <property type="molecule type" value="Genomic_DNA"/>
</dbReference>
<keyword evidence="1 4" id="KW-0808">Transferase</keyword>
<organism evidence="4 5">
    <name type="scientific">Streptomyces laurentii</name>
    <dbReference type="NCBI Taxonomy" id="39478"/>
    <lineage>
        <taxon>Bacteria</taxon>
        <taxon>Bacillati</taxon>
        <taxon>Actinomycetota</taxon>
        <taxon>Actinomycetes</taxon>
        <taxon>Kitasatosporales</taxon>
        <taxon>Streptomycetaceae</taxon>
        <taxon>Streptomyces</taxon>
    </lineage>
</organism>
<accession>A0A160P5Y5</accession>
<dbReference type="GO" id="GO:0032259">
    <property type="term" value="P:methylation"/>
    <property type="evidence" value="ECO:0007669"/>
    <property type="project" value="UniProtKB-KW"/>
</dbReference>
<dbReference type="Pfam" id="PF08242">
    <property type="entry name" value="Methyltransf_12"/>
    <property type="match status" value="1"/>
</dbReference>
<dbReference type="Gene3D" id="3.40.50.150">
    <property type="entry name" value="Vaccinia Virus protein VP39"/>
    <property type="match status" value="1"/>
</dbReference>
<name>A0A160P5Y5_STRLU</name>
<dbReference type="SUPFAM" id="SSF53335">
    <property type="entry name" value="S-adenosyl-L-methionine-dependent methyltransferases"/>
    <property type="match status" value="1"/>
</dbReference>
<evidence type="ECO:0000259" key="3">
    <source>
        <dbReference type="Pfam" id="PF08242"/>
    </source>
</evidence>
<dbReference type="GO" id="GO:0008168">
    <property type="term" value="F:methyltransferase activity"/>
    <property type="evidence" value="ECO:0007669"/>
    <property type="project" value="UniProtKB-KW"/>
</dbReference>